<keyword evidence="10" id="KW-1185">Reference proteome</keyword>
<organism evidence="9 10">
    <name type="scientific">Mycoplasmopsis felis</name>
    <dbReference type="NCBI Taxonomy" id="33923"/>
    <lineage>
        <taxon>Bacteria</taxon>
        <taxon>Bacillati</taxon>
        <taxon>Mycoplasmatota</taxon>
        <taxon>Mycoplasmoidales</taxon>
        <taxon>Metamycoplasmataceae</taxon>
        <taxon>Mycoplasmopsis</taxon>
    </lineage>
</organism>
<dbReference type="PANTHER" id="PTHR30081:SF1">
    <property type="entry name" value="PROTEIN TRANSLOCASE SUBUNIT SECD"/>
    <property type="match status" value="1"/>
</dbReference>
<evidence type="ECO:0000256" key="8">
    <source>
        <dbReference type="SAM" id="Phobius"/>
    </source>
</evidence>
<feature type="transmembrane region" description="Helical" evidence="8">
    <location>
        <begin position="373"/>
        <end position="394"/>
    </location>
</feature>
<dbReference type="GO" id="GO:0015031">
    <property type="term" value="P:protein transport"/>
    <property type="evidence" value="ECO:0007669"/>
    <property type="project" value="UniProtKB-KW"/>
</dbReference>
<dbReference type="InterPro" id="IPR022813">
    <property type="entry name" value="SecD/SecF_arch_bac"/>
</dbReference>
<feature type="transmembrane region" description="Helical" evidence="8">
    <location>
        <begin position="762"/>
        <end position="782"/>
    </location>
</feature>
<feature type="transmembrane region" description="Helical" evidence="8">
    <location>
        <begin position="419"/>
        <end position="441"/>
    </location>
</feature>
<keyword evidence="4" id="KW-0653">Protein transport</keyword>
<evidence type="ECO:0000256" key="2">
    <source>
        <dbReference type="ARBA" id="ARBA00022475"/>
    </source>
</evidence>
<feature type="transmembrane region" description="Helical" evidence="8">
    <location>
        <begin position="447"/>
        <end position="465"/>
    </location>
</feature>
<keyword evidence="7 8" id="KW-0472">Membrane</keyword>
<evidence type="ECO:0000313" key="10">
    <source>
        <dbReference type="Proteomes" id="UP000464317"/>
    </source>
</evidence>
<feature type="transmembrane region" description="Helical" evidence="8">
    <location>
        <begin position="788"/>
        <end position="812"/>
    </location>
</feature>
<feature type="transmembrane region" description="Helical" evidence="8">
    <location>
        <begin position="704"/>
        <end position="725"/>
    </location>
</feature>
<dbReference type="SUPFAM" id="SSF82866">
    <property type="entry name" value="Multidrug efflux transporter AcrB transmembrane domain"/>
    <property type="match status" value="1"/>
</dbReference>
<keyword evidence="6" id="KW-0811">Translocation</keyword>
<dbReference type="Gene3D" id="1.20.1640.10">
    <property type="entry name" value="Multidrug efflux transporter AcrB transmembrane domain"/>
    <property type="match status" value="2"/>
</dbReference>
<name>A0A809SEW1_9BACT</name>
<dbReference type="KEGG" id="mfel:JPM2_4110"/>
<accession>A0A809SEW1</accession>
<evidence type="ECO:0000256" key="4">
    <source>
        <dbReference type="ARBA" id="ARBA00022927"/>
    </source>
</evidence>
<feature type="transmembrane region" description="Helical" evidence="8">
    <location>
        <begin position="319"/>
        <end position="340"/>
    </location>
</feature>
<reference evidence="9 10" key="1">
    <citation type="submission" date="2020-01" db="EMBL/GenBank/DDBJ databases">
        <title>Complete genome sequence of Mycoplasma felis strain Myco-2.</title>
        <authorList>
            <person name="Kinoshita Y."/>
            <person name="Niwa H."/>
            <person name="Uchida-Fujii E."/>
            <person name="Nukada T."/>
        </authorList>
    </citation>
    <scope>NUCLEOTIDE SEQUENCE [LARGE SCALE GENOMIC DNA]</scope>
    <source>
        <strain evidence="9 10">Myco-2</strain>
    </source>
</reference>
<dbReference type="Proteomes" id="UP000464317">
    <property type="component" value="Chromosome"/>
</dbReference>
<evidence type="ECO:0000256" key="3">
    <source>
        <dbReference type="ARBA" id="ARBA00022692"/>
    </source>
</evidence>
<proteinExistence type="predicted"/>
<keyword evidence="3 8" id="KW-0812">Transmembrane</keyword>
<feature type="transmembrane region" description="Helical" evidence="8">
    <location>
        <begin position="12"/>
        <end position="38"/>
    </location>
</feature>
<dbReference type="EMBL" id="AP022325">
    <property type="protein sequence ID" value="BBU47718.1"/>
    <property type="molecule type" value="Genomic_DNA"/>
</dbReference>
<evidence type="ECO:0000256" key="7">
    <source>
        <dbReference type="ARBA" id="ARBA00023136"/>
    </source>
</evidence>
<dbReference type="NCBIfam" id="NF046001">
    <property type="entry name" value="SecDF_plasm"/>
    <property type="match status" value="1"/>
</dbReference>
<gene>
    <name evidence="9" type="ORF">JPM2_4110</name>
</gene>
<evidence type="ECO:0008006" key="11">
    <source>
        <dbReference type="Google" id="ProtNLM"/>
    </source>
</evidence>
<protein>
    <recommendedName>
        <fullName evidence="11">Bifunctional preprotein translocase subunit SecD/SecF</fullName>
    </recommendedName>
</protein>
<feature type="transmembrane region" description="Helical" evidence="8">
    <location>
        <begin position="515"/>
        <end position="537"/>
    </location>
</feature>
<sequence length="846" mass="97944">MYKYKKIFSSNKYIRIIFSFFMIISAILSIVFGSFFYLNNNVKTSSDYGNGIKIVAQSKVNSENSTLELTEKINKSIQRRILGTDVKTLSPGFLEIQKSGKFSEKEKNDLENELLNKPSIIVTDNKNNTLFVEGLYKKTPILDKDIKNFNPPFQLGGAEYSNSNFNNSHNVLISLDGVNGKSEWAKMINDLSQDESNQILIWLNYEKLKTIAENEYPVEWEKSGKDLWKFIHVNEELTHKDSNNRDIPNSIKENVLEIQKKYLISVLNPKNISRDSKIIISNNLSNTQANELSNNINFALSDYDINLVSSTYIENNNKAFFYTLISLLIIFSLISLFMIYNYGLLGLINALSGALYLFLTNLINIYLGGFYSPIMFLFMILNYWYFIDLNIIIFEKIKKNIFLGDTLKKSLKNSYRDNLYGILDSNILILISGLLLFFFGYNLFNTYGVIFSISSIVILFIILFFNRYLNEFIINNDFWSHKLFLAIGYKKKFQNYQSKIETKISNANIFKFSNYLSILFFAFILIGVITFSVLSGINQNILSGLNSSFEFAGGNNVIATGKQTLNNYLTYSSGNELINNLKTDLNFSNSLIFNLFKNSQADDKYTLFINSSNILNSEEVNLIIQKINSFDNTLLITSFTTLPIETNKLLINLIVIFGILIILLFIYFFVKLGWTYSLSALIGFIFLFLGLSSALIVFRIQLNTFTILSIILSLNLFIYYSYIVLDSLKKLIKEKYHKYIMNKDETKKAISQNLSNLTKRNLNLFLIFIFSCFVFFAFNNIINIWYTLFLMISVILIYLISNFILMKVFLFFETRKQNILKKRKDSGYWDINKREEQLFIGINDFE</sequence>
<dbReference type="PANTHER" id="PTHR30081">
    <property type="entry name" value="PROTEIN-EXPORT MEMBRANE PROTEIN SEC"/>
    <property type="match status" value="1"/>
</dbReference>
<dbReference type="GO" id="GO:0005886">
    <property type="term" value="C:plasma membrane"/>
    <property type="evidence" value="ECO:0007669"/>
    <property type="project" value="TreeGrafter"/>
</dbReference>
<dbReference type="RefSeq" id="WP_161553176.1">
    <property type="nucleotide sequence ID" value="NZ_AP022325.1"/>
</dbReference>
<dbReference type="AlphaFoldDB" id="A0A809SEW1"/>
<feature type="transmembrane region" description="Helical" evidence="8">
    <location>
        <begin position="677"/>
        <end position="698"/>
    </location>
</feature>
<evidence type="ECO:0000256" key="5">
    <source>
        <dbReference type="ARBA" id="ARBA00022989"/>
    </source>
</evidence>
<feature type="transmembrane region" description="Helical" evidence="8">
    <location>
        <begin position="649"/>
        <end position="670"/>
    </location>
</feature>
<evidence type="ECO:0000313" key="9">
    <source>
        <dbReference type="EMBL" id="BBU47718.1"/>
    </source>
</evidence>
<evidence type="ECO:0000256" key="6">
    <source>
        <dbReference type="ARBA" id="ARBA00023010"/>
    </source>
</evidence>
<keyword evidence="2" id="KW-1003">Cell membrane</keyword>
<keyword evidence="1" id="KW-0813">Transport</keyword>
<keyword evidence="5 8" id="KW-1133">Transmembrane helix</keyword>
<evidence type="ECO:0000256" key="1">
    <source>
        <dbReference type="ARBA" id="ARBA00022448"/>
    </source>
</evidence>